<feature type="domain" description="RNA polymerase sigma-70 region 2" evidence="7">
    <location>
        <begin position="23"/>
        <end position="91"/>
    </location>
</feature>
<reference evidence="9 10" key="1">
    <citation type="submission" date="2020-08" db="EMBL/GenBank/DDBJ databases">
        <title>Genomic Encyclopedia of Type Strains, Phase III (KMG-III): the genomes of soil and plant-associated and newly described type strains.</title>
        <authorList>
            <person name="Whitman W."/>
        </authorList>
    </citation>
    <scope>NUCLEOTIDE SEQUENCE [LARGE SCALE GENOMIC DNA]</scope>
    <source>
        <strain evidence="9 10">CECT 5831</strain>
    </source>
</reference>
<dbReference type="InterPro" id="IPR013325">
    <property type="entry name" value="RNA_pol_sigma_r2"/>
</dbReference>
<comment type="similarity">
    <text evidence="1">Belongs to the sigma-70 factor family. ECF subfamily.</text>
</comment>
<evidence type="ECO:0000256" key="2">
    <source>
        <dbReference type="ARBA" id="ARBA00023015"/>
    </source>
</evidence>
<dbReference type="AlphaFoldDB" id="A0A839TWX2"/>
<evidence type="ECO:0000313" key="10">
    <source>
        <dbReference type="Proteomes" id="UP000517523"/>
    </source>
</evidence>
<dbReference type="InterPro" id="IPR014284">
    <property type="entry name" value="RNA_pol_sigma-70_dom"/>
</dbReference>
<dbReference type="SUPFAM" id="SSF88659">
    <property type="entry name" value="Sigma3 and sigma4 domains of RNA polymerase sigma factors"/>
    <property type="match status" value="1"/>
</dbReference>
<evidence type="ECO:0000256" key="5">
    <source>
        <dbReference type="ARBA" id="ARBA00023163"/>
    </source>
</evidence>
<dbReference type="GO" id="GO:0016987">
    <property type="term" value="F:sigma factor activity"/>
    <property type="evidence" value="ECO:0007669"/>
    <property type="project" value="UniProtKB-KW"/>
</dbReference>
<evidence type="ECO:0000256" key="1">
    <source>
        <dbReference type="ARBA" id="ARBA00010641"/>
    </source>
</evidence>
<keyword evidence="3" id="KW-0731">Sigma factor</keyword>
<dbReference type="Pfam" id="PF04542">
    <property type="entry name" value="Sigma70_r2"/>
    <property type="match status" value="1"/>
</dbReference>
<dbReference type="InterPro" id="IPR007627">
    <property type="entry name" value="RNA_pol_sigma70_r2"/>
</dbReference>
<dbReference type="PANTHER" id="PTHR43133">
    <property type="entry name" value="RNA POLYMERASE ECF-TYPE SIGMA FACTO"/>
    <property type="match status" value="1"/>
</dbReference>
<evidence type="ECO:0000313" key="9">
    <source>
        <dbReference type="EMBL" id="MBB3129769.1"/>
    </source>
</evidence>
<dbReference type="InterPro" id="IPR039425">
    <property type="entry name" value="RNA_pol_sigma-70-like"/>
</dbReference>
<dbReference type="RefSeq" id="WP_183583857.1">
    <property type="nucleotide sequence ID" value="NZ_JACHXJ010000003.1"/>
</dbReference>
<gene>
    <name evidence="9" type="ORF">FHS19_004444</name>
</gene>
<sequence>MQDRPEAWLKGIAEGSAPAFDRFYDAFAPMVYRLAEYWMKDRVEAEDVCQEIFIEVMEKAGQYDPERGSVEAWLAVRVRSRAMDRLRQKQRMAALQRTQEESAVLRWQWTLESAEFEAFRHLDQEQVRTALRSIPPMQRMALYGSYMMELTHRELADKMQKPVGTVKSLIRYGIRNLRSRLEQGQVNQAGEGGEPHAVIHSGKWEQS</sequence>
<dbReference type="Proteomes" id="UP000517523">
    <property type="component" value="Unassembled WGS sequence"/>
</dbReference>
<feature type="region of interest" description="Disordered" evidence="6">
    <location>
        <begin position="185"/>
        <end position="207"/>
    </location>
</feature>
<proteinExistence type="inferred from homology"/>
<evidence type="ECO:0000259" key="8">
    <source>
        <dbReference type="Pfam" id="PF04545"/>
    </source>
</evidence>
<organism evidence="9 10">
    <name type="scientific">Paenibacillus rhizosphaerae</name>
    <dbReference type="NCBI Taxonomy" id="297318"/>
    <lineage>
        <taxon>Bacteria</taxon>
        <taxon>Bacillati</taxon>
        <taxon>Bacillota</taxon>
        <taxon>Bacilli</taxon>
        <taxon>Bacillales</taxon>
        <taxon>Paenibacillaceae</taxon>
        <taxon>Paenibacillus</taxon>
    </lineage>
</organism>
<evidence type="ECO:0000256" key="4">
    <source>
        <dbReference type="ARBA" id="ARBA00023125"/>
    </source>
</evidence>
<evidence type="ECO:0000259" key="7">
    <source>
        <dbReference type="Pfam" id="PF04542"/>
    </source>
</evidence>
<name>A0A839TWX2_9BACL</name>
<dbReference type="GO" id="GO:0003677">
    <property type="term" value="F:DNA binding"/>
    <property type="evidence" value="ECO:0007669"/>
    <property type="project" value="UniProtKB-KW"/>
</dbReference>
<dbReference type="InterPro" id="IPR007630">
    <property type="entry name" value="RNA_pol_sigma70_r4"/>
</dbReference>
<keyword evidence="2" id="KW-0805">Transcription regulation</keyword>
<dbReference type="Pfam" id="PF04545">
    <property type="entry name" value="Sigma70_r4"/>
    <property type="match status" value="1"/>
</dbReference>
<comment type="caution">
    <text evidence="9">The sequence shown here is derived from an EMBL/GenBank/DDBJ whole genome shotgun (WGS) entry which is preliminary data.</text>
</comment>
<keyword evidence="5" id="KW-0804">Transcription</keyword>
<dbReference type="InterPro" id="IPR013324">
    <property type="entry name" value="RNA_pol_sigma_r3/r4-like"/>
</dbReference>
<keyword evidence="4" id="KW-0238">DNA-binding</keyword>
<dbReference type="Gene3D" id="1.10.10.10">
    <property type="entry name" value="Winged helix-like DNA-binding domain superfamily/Winged helix DNA-binding domain"/>
    <property type="match status" value="1"/>
</dbReference>
<dbReference type="SUPFAM" id="SSF88946">
    <property type="entry name" value="Sigma2 domain of RNA polymerase sigma factors"/>
    <property type="match status" value="1"/>
</dbReference>
<dbReference type="Gene3D" id="1.10.1740.10">
    <property type="match status" value="1"/>
</dbReference>
<evidence type="ECO:0000256" key="3">
    <source>
        <dbReference type="ARBA" id="ARBA00023082"/>
    </source>
</evidence>
<evidence type="ECO:0000256" key="6">
    <source>
        <dbReference type="SAM" id="MobiDB-lite"/>
    </source>
</evidence>
<accession>A0A839TWX2</accession>
<feature type="domain" description="RNA polymerase sigma-70 region 4" evidence="8">
    <location>
        <begin position="130"/>
        <end position="178"/>
    </location>
</feature>
<dbReference type="NCBIfam" id="TIGR02937">
    <property type="entry name" value="sigma70-ECF"/>
    <property type="match status" value="1"/>
</dbReference>
<dbReference type="GO" id="GO:0006352">
    <property type="term" value="P:DNA-templated transcription initiation"/>
    <property type="evidence" value="ECO:0007669"/>
    <property type="project" value="InterPro"/>
</dbReference>
<dbReference type="InterPro" id="IPR036388">
    <property type="entry name" value="WH-like_DNA-bd_sf"/>
</dbReference>
<dbReference type="EMBL" id="JACHXJ010000003">
    <property type="protein sequence ID" value="MBB3129769.1"/>
    <property type="molecule type" value="Genomic_DNA"/>
</dbReference>
<dbReference type="PANTHER" id="PTHR43133:SF62">
    <property type="entry name" value="RNA POLYMERASE SIGMA FACTOR SIGZ"/>
    <property type="match status" value="1"/>
</dbReference>
<protein>
    <submittedName>
        <fullName evidence="9">RNA polymerase sigma-70 factor (ECF subfamily)</fullName>
    </submittedName>
</protein>